<protein>
    <submittedName>
        <fullName evidence="1">Uncharacterized protein</fullName>
    </submittedName>
</protein>
<proteinExistence type="predicted"/>
<accession>L1LCY2</accession>
<gene>
    <name evidence="1" type="ORF">BEWA_053270</name>
</gene>
<comment type="caution">
    <text evidence="1">The sequence shown here is derived from an EMBL/GenBank/DDBJ whole genome shotgun (WGS) entry which is preliminary data.</text>
</comment>
<dbReference type="OrthoDB" id="361824at2759"/>
<dbReference type="AlphaFoldDB" id="L1LCY2"/>
<dbReference type="VEuPathDB" id="PiroplasmaDB:BEWA_053270"/>
<dbReference type="eggNOG" id="ENOG502QXJV">
    <property type="taxonomic scope" value="Eukaryota"/>
</dbReference>
<dbReference type="KEGG" id="beq:BEWA_053270"/>
<keyword evidence="2" id="KW-1185">Reference proteome</keyword>
<name>L1LCY2_THEEQ</name>
<dbReference type="GeneID" id="15802879"/>
<organism evidence="1 2">
    <name type="scientific">Theileria equi strain WA</name>
    <dbReference type="NCBI Taxonomy" id="1537102"/>
    <lineage>
        <taxon>Eukaryota</taxon>
        <taxon>Sar</taxon>
        <taxon>Alveolata</taxon>
        <taxon>Apicomplexa</taxon>
        <taxon>Aconoidasida</taxon>
        <taxon>Piroplasmida</taxon>
        <taxon>Theileriidae</taxon>
        <taxon>Theileria</taxon>
    </lineage>
</organism>
<dbReference type="RefSeq" id="XP_004832724.1">
    <property type="nucleotide sequence ID" value="XM_004832667.1"/>
</dbReference>
<evidence type="ECO:0000313" key="1">
    <source>
        <dbReference type="EMBL" id="EKX73272.1"/>
    </source>
</evidence>
<dbReference type="Proteomes" id="UP000031512">
    <property type="component" value="Unassembled WGS sequence"/>
</dbReference>
<reference evidence="1 2" key="1">
    <citation type="journal article" date="2012" name="BMC Genomics">
        <title>Comparative genomic analysis and phylogenetic position of Theileria equi.</title>
        <authorList>
            <person name="Kappmeyer L.S."/>
            <person name="Thiagarajan M."/>
            <person name="Herndon D.R."/>
            <person name="Ramsay J.D."/>
            <person name="Caler E."/>
            <person name="Djikeng A."/>
            <person name="Gillespie J.J."/>
            <person name="Lau A.O."/>
            <person name="Roalson E.H."/>
            <person name="Silva J.C."/>
            <person name="Silva M.G."/>
            <person name="Suarez C.E."/>
            <person name="Ueti M.W."/>
            <person name="Nene V.M."/>
            <person name="Mealey R.H."/>
            <person name="Knowles D.P."/>
            <person name="Brayton K.A."/>
        </authorList>
    </citation>
    <scope>NUCLEOTIDE SEQUENCE [LARGE SCALE GENOMIC DNA]</scope>
    <source>
        <strain evidence="1 2">WA</strain>
    </source>
</reference>
<dbReference type="EMBL" id="ACOU01000003">
    <property type="protein sequence ID" value="EKX73272.1"/>
    <property type="molecule type" value="Genomic_DNA"/>
</dbReference>
<sequence>MRSVVRVSSGSSLLKLLKYLSRCVCKPLPTGSSCVSERTSSTLKSGENKNRIGLYKIRVSNSNRILCGGHESFQSENKYGKPRLSFYLITKKTTFYVERKINLSEEVGKSLKVPFYRLDAITQRLISLISGKNIEKLVYNDAIDLFFCLYNYFGVQIYNVFDIGYFYSLHSFTNNLRIEAQNHRQIIAKYLSTYGPKAYLNPASFRRNKSDIDSFVHILDKYDLENIALLHRIGNWLYNNVSIVNSASLNLKFESIYRELLTRYPRTYLLKSKSQLEPSAMNYKSFRDRLFSNIVESERGYTVTCLDDATFFNSILKYRKENRKQIILYMNSYIINQHSNTINPVYGLVSEEHFKQFIDKRVGDVVACSHTRYFIYFAQFVSGKSAISSF</sequence>
<evidence type="ECO:0000313" key="2">
    <source>
        <dbReference type="Proteomes" id="UP000031512"/>
    </source>
</evidence>